<reference evidence="1 2" key="1">
    <citation type="submission" date="2024-04" db="EMBL/GenBank/DDBJ databases">
        <title>Human intestinal bacterial collection.</title>
        <authorList>
            <person name="Pauvert C."/>
            <person name="Hitch T.C.A."/>
            <person name="Clavel T."/>
        </authorList>
    </citation>
    <scope>NUCLEOTIDE SEQUENCE [LARGE SCALE GENOMIC DNA]</scope>
    <source>
        <strain evidence="1 2">CLA-AA-H249</strain>
    </source>
</reference>
<dbReference type="EMBL" id="JBBNIN010000002">
    <property type="protein sequence ID" value="MEQ2709906.1"/>
    <property type="molecule type" value="Genomic_DNA"/>
</dbReference>
<evidence type="ECO:0000313" key="1">
    <source>
        <dbReference type="EMBL" id="MEQ2709906.1"/>
    </source>
</evidence>
<comment type="caution">
    <text evidence="1">The sequence shown here is derived from an EMBL/GenBank/DDBJ whole genome shotgun (WGS) entry which is preliminary data.</text>
</comment>
<gene>
    <name evidence="1" type="ORF">AAAU51_01765</name>
</gene>
<protein>
    <submittedName>
        <fullName evidence="1">Uncharacterized protein</fullName>
    </submittedName>
</protein>
<organism evidence="1 2">
    <name type="scientific">Anaerostipes amylophilus</name>
    <dbReference type="NCBI Taxonomy" id="2981779"/>
    <lineage>
        <taxon>Bacteria</taxon>
        <taxon>Bacillati</taxon>
        <taxon>Bacillota</taxon>
        <taxon>Clostridia</taxon>
        <taxon>Lachnospirales</taxon>
        <taxon>Lachnospiraceae</taxon>
        <taxon>Anaerostipes</taxon>
    </lineage>
</organism>
<sequence>MTKHEFATKLFYELEEKHDVQKIVNSIKSAKNNGKNLSVNEQLEIVNLIREIHIKKTVGLFEDVSAFLALVNQVEAQIESQNNSQSGGE</sequence>
<proteinExistence type="predicted"/>
<evidence type="ECO:0000313" key="2">
    <source>
        <dbReference type="Proteomes" id="UP001482154"/>
    </source>
</evidence>
<dbReference type="RefSeq" id="WP_349110167.1">
    <property type="nucleotide sequence ID" value="NZ_JBBNIN010000002.1"/>
</dbReference>
<keyword evidence="2" id="KW-1185">Reference proteome</keyword>
<dbReference type="Proteomes" id="UP001482154">
    <property type="component" value="Unassembled WGS sequence"/>
</dbReference>
<accession>A0ABV1IRU7</accession>
<name>A0ABV1IRU7_9FIRM</name>